<evidence type="ECO:0000313" key="1">
    <source>
        <dbReference type="EMBL" id="MEN2784805.1"/>
    </source>
</evidence>
<accession>A0ABU9XLW8</accession>
<dbReference type="EMBL" id="JBDIMF010000001">
    <property type="protein sequence ID" value="MEN2784805.1"/>
    <property type="molecule type" value="Genomic_DNA"/>
</dbReference>
<gene>
    <name evidence="1" type="ORF">ABC969_00015</name>
</gene>
<comment type="caution">
    <text evidence="1">The sequence shown here is derived from an EMBL/GenBank/DDBJ whole genome shotgun (WGS) entry which is preliminary data.</text>
</comment>
<sequence>MTSVNWGALAQMMTACSAIAALFLAPRLAGRNEQRKLMAATQQSWLDALRSDVAELIAVWMQVVAIRERIKDVEALRADERERVYRTDHLNHRVRLCLDLSDTAQNELYKAISGYLNAKSFTELSDRRLAVGTAMETLAATVAQRVKSGK</sequence>
<reference evidence="1 2" key="1">
    <citation type="submission" date="2024-05" db="EMBL/GenBank/DDBJ databases">
        <authorList>
            <person name="Liu Q."/>
            <person name="Xin Y.-H."/>
        </authorList>
    </citation>
    <scope>NUCLEOTIDE SEQUENCE [LARGE SCALE GENOMIC DNA]</scope>
    <source>
        <strain evidence="1 2">CGMCC 1.15349</strain>
    </source>
</reference>
<evidence type="ECO:0000313" key="2">
    <source>
        <dbReference type="Proteomes" id="UP001404104"/>
    </source>
</evidence>
<proteinExistence type="predicted"/>
<dbReference type="Proteomes" id="UP001404104">
    <property type="component" value="Unassembled WGS sequence"/>
</dbReference>
<organism evidence="1 2">
    <name type="scientific">Sphingomonas qilianensis</name>
    <dbReference type="NCBI Taxonomy" id="1736690"/>
    <lineage>
        <taxon>Bacteria</taxon>
        <taxon>Pseudomonadati</taxon>
        <taxon>Pseudomonadota</taxon>
        <taxon>Alphaproteobacteria</taxon>
        <taxon>Sphingomonadales</taxon>
        <taxon>Sphingomonadaceae</taxon>
        <taxon>Sphingomonas</taxon>
    </lineage>
</organism>
<dbReference type="RefSeq" id="WP_345862196.1">
    <property type="nucleotide sequence ID" value="NZ_JBDIMF010000001.1"/>
</dbReference>
<protein>
    <submittedName>
        <fullName evidence="1">Uncharacterized protein</fullName>
    </submittedName>
</protein>
<keyword evidence="2" id="KW-1185">Reference proteome</keyword>
<name>A0ABU9XLW8_9SPHN</name>